<feature type="non-terminal residue" evidence="13">
    <location>
        <position position="1"/>
    </location>
</feature>
<dbReference type="InterPro" id="IPR003406">
    <property type="entry name" value="Glyco_trans_14"/>
</dbReference>
<dbReference type="EMBL" id="HACG01036952">
    <property type="protein sequence ID" value="CEK83817.1"/>
    <property type="molecule type" value="Transcribed_RNA"/>
</dbReference>
<evidence type="ECO:0000256" key="1">
    <source>
        <dbReference type="ARBA" id="ARBA00004606"/>
    </source>
</evidence>
<evidence type="ECO:0000256" key="4">
    <source>
        <dbReference type="ARBA" id="ARBA00022679"/>
    </source>
</evidence>
<evidence type="ECO:0000256" key="8">
    <source>
        <dbReference type="ARBA" id="ARBA00023136"/>
    </source>
</evidence>
<comment type="subcellular location">
    <subcellularLocation>
        <location evidence="1">Membrane</location>
        <topology evidence="1">Single-pass type II membrane protein</topology>
    </subcellularLocation>
</comment>
<feature type="non-terminal residue" evidence="13">
    <location>
        <position position="371"/>
    </location>
</feature>
<dbReference type="GO" id="GO:0016020">
    <property type="term" value="C:membrane"/>
    <property type="evidence" value="ECO:0007669"/>
    <property type="project" value="UniProtKB-SubCell"/>
</dbReference>
<organism evidence="13">
    <name type="scientific">Arion vulgaris</name>
    <dbReference type="NCBI Taxonomy" id="1028688"/>
    <lineage>
        <taxon>Eukaryota</taxon>
        <taxon>Metazoa</taxon>
        <taxon>Spiralia</taxon>
        <taxon>Lophotrochozoa</taxon>
        <taxon>Mollusca</taxon>
        <taxon>Gastropoda</taxon>
        <taxon>Heterobranchia</taxon>
        <taxon>Euthyneura</taxon>
        <taxon>Panpulmonata</taxon>
        <taxon>Eupulmonata</taxon>
        <taxon>Stylommatophora</taxon>
        <taxon>Helicina</taxon>
        <taxon>Arionoidea</taxon>
        <taxon>Arionidae</taxon>
        <taxon>Arion</taxon>
    </lineage>
</organism>
<keyword evidence="3" id="KW-0328">Glycosyltransferase</keyword>
<evidence type="ECO:0000256" key="3">
    <source>
        <dbReference type="ARBA" id="ARBA00022676"/>
    </source>
</evidence>
<keyword evidence="7 12" id="KW-1133">Transmembrane helix</keyword>
<evidence type="ECO:0000256" key="2">
    <source>
        <dbReference type="ARBA" id="ARBA00004922"/>
    </source>
</evidence>
<gene>
    <name evidence="13" type="primary">ORF139164</name>
</gene>
<evidence type="ECO:0000313" key="13">
    <source>
        <dbReference type="EMBL" id="CEK83817.1"/>
    </source>
</evidence>
<proteinExistence type="inferred from homology"/>
<dbReference type="GO" id="GO:0008375">
    <property type="term" value="F:acetylglucosaminyltransferase activity"/>
    <property type="evidence" value="ECO:0007669"/>
    <property type="project" value="TreeGrafter"/>
</dbReference>
<keyword evidence="8 12" id="KW-0472">Membrane</keyword>
<evidence type="ECO:0000256" key="12">
    <source>
        <dbReference type="SAM" id="Phobius"/>
    </source>
</evidence>
<evidence type="ECO:0000256" key="7">
    <source>
        <dbReference type="ARBA" id="ARBA00022989"/>
    </source>
</evidence>
<dbReference type="AlphaFoldDB" id="A0A0B7AT76"/>
<keyword evidence="4" id="KW-0808">Transferase</keyword>
<keyword evidence="9" id="KW-0325">Glycoprotein</keyword>
<keyword evidence="6" id="KW-0735">Signal-anchor</keyword>
<feature type="region of interest" description="Disordered" evidence="11">
    <location>
        <begin position="1"/>
        <end position="27"/>
    </location>
</feature>
<comment type="pathway">
    <text evidence="2">Protein modification; protein glycosylation.</text>
</comment>
<reference evidence="13" key="1">
    <citation type="submission" date="2014-12" db="EMBL/GenBank/DDBJ databases">
        <title>Insight into the proteome of Arion vulgaris.</title>
        <authorList>
            <person name="Aradska J."/>
            <person name="Bulat T."/>
            <person name="Smidak R."/>
            <person name="Sarate P."/>
            <person name="Gangsoo J."/>
            <person name="Sialana F."/>
            <person name="Bilban M."/>
            <person name="Lubec G."/>
        </authorList>
    </citation>
    <scope>NUCLEOTIDE SEQUENCE</scope>
    <source>
        <tissue evidence="13">Skin</tissue>
    </source>
</reference>
<evidence type="ECO:0000256" key="9">
    <source>
        <dbReference type="ARBA" id="ARBA00023180"/>
    </source>
</evidence>
<comment type="similarity">
    <text evidence="10">Belongs to the glycosyltransferase 14 family.</text>
</comment>
<evidence type="ECO:0000256" key="6">
    <source>
        <dbReference type="ARBA" id="ARBA00022968"/>
    </source>
</evidence>
<evidence type="ECO:0000256" key="5">
    <source>
        <dbReference type="ARBA" id="ARBA00022692"/>
    </source>
</evidence>
<sequence length="371" mass="42976">GQSRAMVSGDSRKLSSENLKKSSLRGRRHSQAHNQDLYRLCVRYTIVVIVWASLTTYIWISSWTSCDSRFPESSQVSNQNPFISESVKTNEQKDIELPQIHFFFNASENHFYNQDLVNQFEQNALGNSLPTVYTKKWVGFPDIDGVDCQKALRSKTKNDQFPQSVKRIRASQYILDSQNCNVFLNKYGFNRYPKASEEEKEYPIAFIILFYKDLDQVLFLLRALYHPHNVYCLSVDTKASIEFFEAVRSITRCLPNVFVASKLENIVYAGFTRLMADIDCMDDLLRHPVQWKYVINMPGQQFPLRTNLELVKILKNFNGANDVEGITGNRMLSPRFQMKHKYVTNNDTGEVIMVRTEVKNDPPPHNLKIVK</sequence>
<accession>A0A0B7AT76</accession>
<dbReference type="PANTHER" id="PTHR19297">
    <property type="entry name" value="GLYCOSYLTRANSFERASE 14 FAMILY MEMBER"/>
    <property type="match status" value="1"/>
</dbReference>
<evidence type="ECO:0000256" key="11">
    <source>
        <dbReference type="SAM" id="MobiDB-lite"/>
    </source>
</evidence>
<dbReference type="PANTHER" id="PTHR19297:SF191">
    <property type="entry name" value="PROTEIN XYLOSYLTRANSFERASE"/>
    <property type="match status" value="1"/>
</dbReference>
<evidence type="ECO:0000256" key="10">
    <source>
        <dbReference type="ARBA" id="ARBA00038150"/>
    </source>
</evidence>
<protein>
    <submittedName>
        <fullName evidence="13">Uncharacterized protein</fullName>
    </submittedName>
</protein>
<keyword evidence="5 12" id="KW-0812">Transmembrane</keyword>
<dbReference type="Pfam" id="PF02485">
    <property type="entry name" value="Branch"/>
    <property type="match status" value="1"/>
</dbReference>
<name>A0A0B7AT76_9EUPU</name>
<feature type="compositionally biased region" description="Basic and acidic residues" evidence="11">
    <location>
        <begin position="10"/>
        <end position="20"/>
    </location>
</feature>
<feature type="transmembrane region" description="Helical" evidence="12">
    <location>
        <begin position="37"/>
        <end position="60"/>
    </location>
</feature>